<dbReference type="Proteomes" id="UP000010998">
    <property type="component" value="Chromosome"/>
</dbReference>
<dbReference type="eggNOG" id="ENOG5031CWI">
    <property type="taxonomic scope" value="Bacteria"/>
</dbReference>
<name>L0KHL3_MESAW</name>
<dbReference type="RefSeq" id="WP_015315034.1">
    <property type="nucleotide sequence ID" value="NC_019973.1"/>
</dbReference>
<organism evidence="2 3">
    <name type="scientific">Mesorhizobium australicum (strain HAMBI 3006 / LMG 24608 / WSM2073)</name>
    <dbReference type="NCBI Taxonomy" id="754035"/>
    <lineage>
        <taxon>Bacteria</taxon>
        <taxon>Pseudomonadati</taxon>
        <taxon>Pseudomonadota</taxon>
        <taxon>Alphaproteobacteria</taxon>
        <taxon>Hyphomicrobiales</taxon>
        <taxon>Phyllobacteriaceae</taxon>
        <taxon>Mesorhizobium</taxon>
    </lineage>
</organism>
<dbReference type="AlphaFoldDB" id="L0KHL3"/>
<keyword evidence="3" id="KW-1185">Reference proteome</keyword>
<evidence type="ECO:0000256" key="1">
    <source>
        <dbReference type="SAM" id="SignalP"/>
    </source>
</evidence>
<feature type="chain" id="PRO_5003944550" evidence="1">
    <location>
        <begin position="44"/>
        <end position="135"/>
    </location>
</feature>
<dbReference type="GeneID" id="90988592"/>
<proteinExistence type="predicted"/>
<dbReference type="EMBL" id="CP003358">
    <property type="protein sequence ID" value="AGB43563.1"/>
    <property type="molecule type" value="Genomic_DNA"/>
</dbReference>
<dbReference type="KEGG" id="mam:Mesau_01084"/>
<reference evidence="3" key="1">
    <citation type="submission" date="2012-02" db="EMBL/GenBank/DDBJ databases">
        <title>Complete sequence of Mesorhizobium australicum WSM2073.</title>
        <authorList>
            <person name="Lucas S."/>
            <person name="Han J."/>
            <person name="Lapidus A."/>
            <person name="Cheng J.-F."/>
            <person name="Goodwin L."/>
            <person name="Pitluck S."/>
            <person name="Peters L."/>
            <person name="Gu W."/>
            <person name="Detter J.C."/>
            <person name="Han C."/>
            <person name="Tapia R."/>
            <person name="Land M."/>
            <person name="Hauser L."/>
            <person name="Kyrpides N."/>
            <person name="Ivanova N."/>
            <person name="Pagani I."/>
            <person name="Reeve W.G."/>
            <person name="Howieson J.G."/>
            <person name="Tiwari R.P."/>
            <person name="O'Hara G.W."/>
            <person name="Atkins C.A."/>
            <person name="Ronson C.W."/>
            <person name="Nandasena K.G."/>
            <person name="Woyke T."/>
        </authorList>
    </citation>
    <scope>NUCLEOTIDE SEQUENCE [LARGE SCALE GENOMIC DNA]</scope>
    <source>
        <strain evidence="3">LMG 24608 / HAMBI 3006 / WSM2073</strain>
    </source>
</reference>
<dbReference type="HOGENOM" id="CLU_2046912_0_0_5"/>
<protein>
    <submittedName>
        <fullName evidence="2">Uncharacterized protein</fullName>
    </submittedName>
</protein>
<evidence type="ECO:0000313" key="3">
    <source>
        <dbReference type="Proteomes" id="UP000010998"/>
    </source>
</evidence>
<gene>
    <name evidence="2" type="ordered locus">Mesau_01084</name>
</gene>
<feature type="signal peptide" evidence="1">
    <location>
        <begin position="1"/>
        <end position="43"/>
    </location>
</feature>
<evidence type="ECO:0000313" key="2">
    <source>
        <dbReference type="EMBL" id="AGB43563.1"/>
    </source>
</evidence>
<accession>L0KHL3</accession>
<keyword evidence="1" id="KW-0732">Signal</keyword>
<sequence>MRSRSVRAKSVLAKSVLAKSVRTSLAALTLAALAVTVAAPAEAGLRHHDRVYADSFGNLVIDSAAGYKRIIVGEGKLARQLSDYTSAGQPKVIYQNESDDISGEGDCYRPPVFVKGRSYMYGLSDGEMPELSPCR</sequence>